<evidence type="ECO:0000256" key="1">
    <source>
        <dbReference type="SAM" id="Phobius"/>
    </source>
</evidence>
<feature type="transmembrane region" description="Helical" evidence="1">
    <location>
        <begin position="20"/>
        <end position="47"/>
    </location>
</feature>
<dbReference type="BioCyc" id="FCF748224-HMP:GTSS-1846-MONOMER"/>
<proteinExistence type="predicted"/>
<gene>
    <name evidence="2" type="ORF">HMPREF9436_01789</name>
</gene>
<keyword evidence="1" id="KW-1133">Transmembrane helix</keyword>
<accession>E2ZJE1</accession>
<comment type="caution">
    <text evidence="2">The sequence shown here is derived from an EMBL/GenBank/DDBJ whole genome shotgun (WGS) entry which is preliminary data.</text>
</comment>
<dbReference type="EMBL" id="AECU01000144">
    <property type="protein sequence ID" value="EFQ06700.1"/>
    <property type="molecule type" value="Genomic_DNA"/>
</dbReference>
<dbReference type="STRING" id="748224.HMPREF9436_01789"/>
<sequence>MPPDAASRQCPGAFLNSGFFVRVLFFAVAVAGCTVAAAALALPAALLGDPHNGQCKQNDQNDQRNDSTKCQHFLYLFSRWESFCVQYTRFGIKGQPESGYKKCDFFKIRACILAKAVL</sequence>
<reference evidence="2 3" key="1">
    <citation type="submission" date="2010-08" db="EMBL/GenBank/DDBJ databases">
        <authorList>
            <person name="Weinstock G."/>
            <person name="Sodergren E."/>
            <person name="Clifton S."/>
            <person name="Fulton L."/>
            <person name="Fulton B."/>
            <person name="Courtney L."/>
            <person name="Fronick C."/>
            <person name="Harrison M."/>
            <person name="Strong C."/>
            <person name="Farmer C."/>
            <person name="Delahaunty K."/>
            <person name="Markovic C."/>
            <person name="Hall O."/>
            <person name="Minx P."/>
            <person name="Tomlinson C."/>
            <person name="Mitreva M."/>
            <person name="Hou S."/>
            <person name="Chen J."/>
            <person name="Wollam A."/>
            <person name="Pepin K.H."/>
            <person name="Johnson M."/>
            <person name="Bhonagiri V."/>
            <person name="Zhang X."/>
            <person name="Suruliraj S."/>
            <person name="Warren W."/>
            <person name="Chinwalla A."/>
            <person name="Mardis E.R."/>
            <person name="Wilson R.K."/>
        </authorList>
    </citation>
    <scope>NUCLEOTIDE SEQUENCE [LARGE SCALE GENOMIC DNA]</scope>
    <source>
        <strain evidence="2 3">KLE1255</strain>
    </source>
</reference>
<evidence type="ECO:0000313" key="2">
    <source>
        <dbReference type="EMBL" id="EFQ06700.1"/>
    </source>
</evidence>
<keyword evidence="1" id="KW-0472">Membrane</keyword>
<dbReference type="AlphaFoldDB" id="E2ZJE1"/>
<dbReference type="HOGENOM" id="CLU_2069611_0_0_9"/>
<organism evidence="2 3">
    <name type="scientific">Faecalibacterium cf. prausnitzii KLE1255</name>
    <dbReference type="NCBI Taxonomy" id="748224"/>
    <lineage>
        <taxon>Bacteria</taxon>
        <taxon>Bacillati</taxon>
        <taxon>Bacillota</taxon>
        <taxon>Clostridia</taxon>
        <taxon>Eubacteriales</taxon>
        <taxon>Oscillospiraceae</taxon>
        <taxon>Faecalibacterium</taxon>
    </lineage>
</organism>
<dbReference type="Proteomes" id="UP000006028">
    <property type="component" value="Unassembled WGS sequence"/>
</dbReference>
<keyword evidence="1" id="KW-0812">Transmembrane</keyword>
<protein>
    <submittedName>
        <fullName evidence="2">Uncharacterized protein</fullName>
    </submittedName>
</protein>
<evidence type="ECO:0000313" key="3">
    <source>
        <dbReference type="Proteomes" id="UP000006028"/>
    </source>
</evidence>
<name>E2ZJE1_9FIRM</name>